<evidence type="ECO:0000256" key="1">
    <source>
        <dbReference type="SAM" id="MobiDB-lite"/>
    </source>
</evidence>
<feature type="compositionally biased region" description="Low complexity" evidence="1">
    <location>
        <begin position="362"/>
        <end position="372"/>
    </location>
</feature>
<feature type="compositionally biased region" description="Acidic residues" evidence="1">
    <location>
        <begin position="297"/>
        <end position="306"/>
    </location>
</feature>
<keyword evidence="3" id="KW-1185">Reference proteome</keyword>
<name>A0A1F5LW19_PENAI</name>
<proteinExistence type="predicted"/>
<accession>A0A1F5LW19</accession>
<feature type="compositionally biased region" description="Basic residues" evidence="1">
    <location>
        <begin position="468"/>
        <end position="481"/>
    </location>
</feature>
<reference evidence="2 3" key="1">
    <citation type="journal article" date="2016" name="Sci. Rep.">
        <title>Penicillium arizonense, a new, genome sequenced fungal species, reveals a high chemical diversity in secreted metabolites.</title>
        <authorList>
            <person name="Grijseels S."/>
            <person name="Nielsen J.C."/>
            <person name="Randelovic M."/>
            <person name="Nielsen J."/>
            <person name="Nielsen K.F."/>
            <person name="Workman M."/>
            <person name="Frisvad J.C."/>
        </authorList>
    </citation>
    <scope>NUCLEOTIDE SEQUENCE [LARGE SCALE GENOMIC DNA]</scope>
    <source>
        <strain evidence="2 3">CBS 141311</strain>
    </source>
</reference>
<dbReference type="OrthoDB" id="4359443at2759"/>
<organism evidence="2 3">
    <name type="scientific">Penicillium arizonense</name>
    <dbReference type="NCBI Taxonomy" id="1835702"/>
    <lineage>
        <taxon>Eukaryota</taxon>
        <taxon>Fungi</taxon>
        <taxon>Dikarya</taxon>
        <taxon>Ascomycota</taxon>
        <taxon>Pezizomycotina</taxon>
        <taxon>Eurotiomycetes</taxon>
        <taxon>Eurotiomycetidae</taxon>
        <taxon>Eurotiales</taxon>
        <taxon>Aspergillaceae</taxon>
        <taxon>Penicillium</taxon>
    </lineage>
</organism>
<feature type="compositionally biased region" description="Polar residues" evidence="1">
    <location>
        <begin position="253"/>
        <end position="275"/>
    </location>
</feature>
<feature type="region of interest" description="Disordered" evidence="1">
    <location>
        <begin position="446"/>
        <end position="486"/>
    </location>
</feature>
<feature type="compositionally biased region" description="Polar residues" evidence="1">
    <location>
        <begin position="592"/>
        <end position="618"/>
    </location>
</feature>
<dbReference type="EMBL" id="LXJU01000002">
    <property type="protein sequence ID" value="OGE57350.1"/>
    <property type="molecule type" value="Genomic_DNA"/>
</dbReference>
<evidence type="ECO:0000313" key="3">
    <source>
        <dbReference type="Proteomes" id="UP000177622"/>
    </source>
</evidence>
<dbReference type="RefSeq" id="XP_022492776.1">
    <property type="nucleotide sequence ID" value="XM_022627820.1"/>
</dbReference>
<feature type="compositionally biased region" description="Polar residues" evidence="1">
    <location>
        <begin position="231"/>
        <end position="241"/>
    </location>
</feature>
<sequence length="710" mass="78037">MEIGPGSSIKWGVYREGVRFQLPRFESLKREGPALIQAYQDVLDKDETFTQYFSDERLQSYDLESNLRTLLGIRPPLVDEPQGSDSQSDVSLSWVNIFRHGKFEKRDDGFYQCRMQGRLVKIDETMHKTILVNRCFLPPNSDPYVSAADVEKESEVNLSIEADVLNELHIQIKYVERLKRLQQSLKKRRHRLRGDQAPASIKRSGTPQSLRSNYPSPTESGLRLPVLSHAASDSQPGSRVSISAEPSVGLTKPATSIGSQETQERSASPSSSDVSTGEDIPFSRDHNSLKRKNMSSDYEETVDVDWDTQHQTPAPCNASTPLVSASKGKEPLAPEERNTMVDDSYAVAESRGTTAEGRDTTVGDSDAVVADSDAMEADGPSEVPKPVAPIPPVKQPMPKPETPRKSKRTLNWAASSLRQEYENAGQPIDLTSSPAPSFEATQFGSGIAERQGGITPVPPRTGTVSMKIKPKKAKSHKKGVRVRNNFTQEEFDHAPAWLKPRLDAGMSPAKLEQEYEAKFGVLHRYNTLKLWLDRQEAKASPIKAPNTRLASTLTKIVPTPEYDRAMPSPAVSSFRPINPSPYVSPYPRPLSSEPNQASLMENMPPSAQLSTPIPTQSSSRKEHIPPSAMPPSAELPTPKSAQSSSLTKIMPSSVAHSTPTPAQSSLLTGNMPSYAERSTSMPTQSSSLAEKRPSTFQRPTPMPNGLPNPE</sequence>
<comment type="caution">
    <text evidence="2">The sequence shown here is derived from an EMBL/GenBank/DDBJ whole genome shotgun (WGS) entry which is preliminary data.</text>
</comment>
<feature type="compositionally biased region" description="Pro residues" evidence="1">
    <location>
        <begin position="386"/>
        <end position="400"/>
    </location>
</feature>
<feature type="compositionally biased region" description="Polar residues" evidence="1">
    <location>
        <begin position="309"/>
        <end position="323"/>
    </location>
</feature>
<feature type="compositionally biased region" description="Basic and acidic residues" evidence="1">
    <location>
        <begin position="327"/>
        <end position="340"/>
    </location>
</feature>
<gene>
    <name evidence="2" type="ORF">PENARI_c002G09842</name>
</gene>
<feature type="compositionally biased region" description="Polar residues" evidence="1">
    <location>
        <begin position="654"/>
        <end position="698"/>
    </location>
</feature>
<feature type="compositionally biased region" description="Polar residues" evidence="1">
    <location>
        <begin position="203"/>
        <end position="219"/>
    </location>
</feature>
<protein>
    <submittedName>
        <fullName evidence="2">Uncharacterized protein</fullName>
    </submittedName>
</protein>
<dbReference type="AlphaFoldDB" id="A0A1F5LW19"/>
<dbReference type="GeneID" id="34572554"/>
<evidence type="ECO:0000313" key="2">
    <source>
        <dbReference type="EMBL" id="OGE57350.1"/>
    </source>
</evidence>
<feature type="region of interest" description="Disordered" evidence="1">
    <location>
        <begin position="186"/>
        <end position="408"/>
    </location>
</feature>
<dbReference type="Proteomes" id="UP000177622">
    <property type="component" value="Unassembled WGS sequence"/>
</dbReference>
<feature type="compositionally biased region" description="Pro residues" evidence="1">
    <location>
        <begin position="700"/>
        <end position="710"/>
    </location>
</feature>
<feature type="compositionally biased region" description="Pro residues" evidence="1">
    <location>
        <begin position="578"/>
        <end position="588"/>
    </location>
</feature>
<feature type="region of interest" description="Disordered" evidence="1">
    <location>
        <begin position="560"/>
        <end position="710"/>
    </location>
</feature>